<keyword evidence="1" id="KW-0472">Membrane</keyword>
<keyword evidence="1" id="KW-0812">Transmembrane</keyword>
<protein>
    <submittedName>
        <fullName evidence="2">Uncharacterized protein</fullName>
    </submittedName>
</protein>
<dbReference type="Proteomes" id="UP001524570">
    <property type="component" value="Unassembled WGS sequence"/>
</dbReference>
<keyword evidence="1" id="KW-1133">Transmembrane helix</keyword>
<evidence type="ECO:0000313" key="2">
    <source>
        <dbReference type="EMBL" id="MCQ8117734.1"/>
    </source>
</evidence>
<dbReference type="EMBL" id="JANIBL010000026">
    <property type="protein sequence ID" value="MCQ8117734.1"/>
    <property type="molecule type" value="Genomic_DNA"/>
</dbReference>
<feature type="transmembrane region" description="Helical" evidence="1">
    <location>
        <begin position="6"/>
        <end position="25"/>
    </location>
</feature>
<evidence type="ECO:0000313" key="3">
    <source>
        <dbReference type="Proteomes" id="UP001524570"/>
    </source>
</evidence>
<organism evidence="2 3">
    <name type="scientific">Methylomonas rosea</name>
    <dbReference type="NCBI Taxonomy" id="2952227"/>
    <lineage>
        <taxon>Bacteria</taxon>
        <taxon>Pseudomonadati</taxon>
        <taxon>Pseudomonadota</taxon>
        <taxon>Gammaproteobacteria</taxon>
        <taxon>Methylococcales</taxon>
        <taxon>Methylococcaceae</taxon>
        <taxon>Methylomonas</taxon>
    </lineage>
</organism>
<comment type="caution">
    <text evidence="2">The sequence shown here is derived from an EMBL/GenBank/DDBJ whole genome shotgun (WGS) entry which is preliminary data.</text>
</comment>
<proteinExistence type="predicted"/>
<evidence type="ECO:0000256" key="1">
    <source>
        <dbReference type="SAM" id="Phobius"/>
    </source>
</evidence>
<reference evidence="2 3" key="1">
    <citation type="submission" date="2022-07" db="EMBL/GenBank/DDBJ databases">
        <title>Methylomonas rivi sp. nov., Methylomonas rosea sp. nov., Methylomonas aureus sp. nov. and Methylomonas subterranea sp. nov., four novel methanotrophs isolated from a freshwater creek and the deep terrestrial subsurface.</title>
        <authorList>
            <person name="Abin C."/>
            <person name="Sankaranarayanan K."/>
            <person name="Garner C."/>
            <person name="Sindelar R."/>
            <person name="Kotary K."/>
            <person name="Garner R."/>
            <person name="Barclay S."/>
            <person name="Lawson P."/>
            <person name="Krumholz L."/>
        </authorList>
    </citation>
    <scope>NUCLEOTIDE SEQUENCE [LARGE SCALE GENOMIC DNA]</scope>
    <source>
        <strain evidence="2 3">WSC-7</strain>
    </source>
</reference>
<gene>
    <name evidence="2" type="ORF">NP589_09875</name>
</gene>
<name>A0ABT1TSH8_9GAMM</name>
<accession>A0ABT1TSH8</accession>
<sequence>MWVYKVIVRGGLIFILTFMSLLSYAKGNDFVKDIQLLESGLYMQSLKKIDIGLQLYEKFLVGIDLNTMPVTYQYGKIIEGAKLLGLKQIKSIQETIFNIKRGFKLKQVVILLDDLHDFMSNMDELGCLLQSRDTFQDTTSEKLGVKLAREIFESKKVLTPGVHDLFSATLSVSDILDENLEQLLRTSYAR</sequence>
<dbReference type="RefSeq" id="WP_256606833.1">
    <property type="nucleotide sequence ID" value="NZ_JANIBL010000026.1"/>
</dbReference>
<keyword evidence="3" id="KW-1185">Reference proteome</keyword>